<dbReference type="InterPro" id="IPR000836">
    <property type="entry name" value="PRTase_dom"/>
</dbReference>
<dbReference type="GO" id="GO:0004588">
    <property type="term" value="F:orotate phosphoribosyltransferase activity"/>
    <property type="evidence" value="ECO:0007669"/>
    <property type="project" value="UniProtKB-UniRule"/>
</dbReference>
<keyword evidence="9" id="KW-0460">Magnesium</keyword>
<dbReference type="AlphaFoldDB" id="G4QNZ1"/>
<evidence type="ECO:0000256" key="5">
    <source>
        <dbReference type="ARBA" id="ARBA00011971"/>
    </source>
</evidence>
<dbReference type="STRING" id="1085623.GNIT_3605"/>
<dbReference type="FunFam" id="3.40.50.2020:FF:000008">
    <property type="entry name" value="Orotate phosphoribosyltransferase"/>
    <property type="match status" value="1"/>
</dbReference>
<feature type="binding site" evidence="9">
    <location>
        <begin position="39"/>
        <end position="40"/>
    </location>
    <ligand>
        <name>orotate</name>
        <dbReference type="ChEBI" id="CHEBI:30839"/>
    </ligand>
</feature>
<keyword evidence="6 9" id="KW-0328">Glycosyltransferase</keyword>
<dbReference type="HAMAP" id="MF_01208">
    <property type="entry name" value="PyrE"/>
    <property type="match status" value="1"/>
</dbReference>
<dbReference type="EMBL" id="CP003060">
    <property type="protein sequence ID" value="AEP31699.1"/>
    <property type="molecule type" value="Genomic_DNA"/>
</dbReference>
<feature type="binding site" description="in other chain" evidence="9">
    <location>
        <position position="105"/>
    </location>
    <ligand>
        <name>5-phospho-alpha-D-ribose 1-diphosphate</name>
        <dbReference type="ChEBI" id="CHEBI:58017"/>
        <note>ligand shared between dimeric partners</note>
    </ligand>
</feature>
<feature type="binding site" description="in other chain" evidence="9">
    <location>
        <begin position="129"/>
        <end position="137"/>
    </location>
    <ligand>
        <name>5-phospho-alpha-D-ribose 1-diphosphate</name>
        <dbReference type="ChEBI" id="CHEBI:58017"/>
        <note>ligand shared between dimeric partners</note>
    </ligand>
</feature>
<dbReference type="GO" id="GO:0005737">
    <property type="term" value="C:cytoplasm"/>
    <property type="evidence" value="ECO:0007669"/>
    <property type="project" value="TreeGrafter"/>
</dbReference>
<evidence type="ECO:0000313" key="12">
    <source>
        <dbReference type="Proteomes" id="UP000009282"/>
    </source>
</evidence>
<dbReference type="Proteomes" id="UP000009282">
    <property type="component" value="Chromosome"/>
</dbReference>
<comment type="pathway">
    <text evidence="2 9">Pyrimidine metabolism; UMP biosynthesis via de novo pathway; UMP from orotate: step 1/2.</text>
</comment>
<dbReference type="HOGENOM" id="CLU_074878_0_1_6"/>
<comment type="similarity">
    <text evidence="3 9">Belongs to the purine/pyrimidine phosphoribosyltransferase family. PyrE subfamily.</text>
</comment>
<dbReference type="GO" id="GO:0044205">
    <property type="term" value="P:'de novo' UMP biosynthetic process"/>
    <property type="evidence" value="ECO:0007669"/>
    <property type="project" value="UniProtKB-UniRule"/>
</dbReference>
<feature type="binding site" evidence="9">
    <location>
        <position position="104"/>
    </location>
    <ligand>
        <name>5-phospho-alpha-D-ribose 1-diphosphate</name>
        <dbReference type="ChEBI" id="CHEBI:58017"/>
        <note>ligand shared between dimeric partners</note>
    </ligand>
</feature>
<feature type="binding site" description="in other chain" evidence="9">
    <location>
        <position position="31"/>
    </location>
    <ligand>
        <name>5-phospho-alpha-D-ribose 1-diphosphate</name>
        <dbReference type="ChEBI" id="CHEBI:58017"/>
        <note>ligand shared between dimeric partners</note>
    </ligand>
</feature>
<proteinExistence type="inferred from homology"/>
<sequence length="218" mass="23830">MQTTQLQDYKKEFIEFAIERKVLRFGEFTLKSGRVSPYFFNAGLFNTGGDLAKLGRYYAAALQAAGVEFDVLFGPAYKGIPIATTTAVALSNDYDLDVPYCFNRKEAKTHGEGGNLVGSPLQGKIMLVDDVITAGTAIRESMQLIKQHDASLAGVLIALDRQERGQGELSAIQEVERDFDTQVIAIVTLADVVAYLSAQESNAEAVASINQYRENYGI</sequence>
<dbReference type="KEGG" id="gni:GNIT_3605"/>
<dbReference type="PANTHER" id="PTHR46683:SF1">
    <property type="entry name" value="OROTATE PHOSPHORIBOSYLTRANSFERASE 1-RELATED"/>
    <property type="match status" value="1"/>
</dbReference>
<keyword evidence="7 9" id="KW-0808">Transferase</keyword>
<dbReference type="EC" id="2.4.2.10" evidence="5 9"/>
<dbReference type="InterPro" id="IPR029057">
    <property type="entry name" value="PRTase-like"/>
</dbReference>
<comment type="cofactor">
    <cofactor evidence="9">
        <name>Mg(2+)</name>
        <dbReference type="ChEBI" id="CHEBI:18420"/>
    </cofactor>
</comment>
<feature type="binding site" evidence="9">
    <location>
        <position position="110"/>
    </location>
    <ligand>
        <name>5-phospho-alpha-D-ribose 1-diphosphate</name>
        <dbReference type="ChEBI" id="CHEBI:58017"/>
        <note>ligand shared between dimeric partners</note>
    </ligand>
</feature>
<dbReference type="Pfam" id="PF00156">
    <property type="entry name" value="Pribosyltran"/>
    <property type="match status" value="1"/>
</dbReference>
<evidence type="ECO:0000256" key="4">
    <source>
        <dbReference type="ARBA" id="ARBA00011738"/>
    </source>
</evidence>
<dbReference type="OrthoDB" id="9779060at2"/>
<evidence type="ECO:0000256" key="2">
    <source>
        <dbReference type="ARBA" id="ARBA00004889"/>
    </source>
</evidence>
<organism evidence="11 12">
    <name type="scientific">Glaciecola nitratireducens (strain JCM 12485 / KCTC 12276 / FR1064)</name>
    <dbReference type="NCBI Taxonomy" id="1085623"/>
    <lineage>
        <taxon>Bacteria</taxon>
        <taxon>Pseudomonadati</taxon>
        <taxon>Pseudomonadota</taxon>
        <taxon>Gammaproteobacteria</taxon>
        <taxon>Alteromonadales</taxon>
        <taxon>Alteromonadaceae</taxon>
        <taxon>Brumicola</taxon>
    </lineage>
</organism>
<feature type="binding site" evidence="9">
    <location>
        <position position="108"/>
    </location>
    <ligand>
        <name>5-phospho-alpha-D-ribose 1-diphosphate</name>
        <dbReference type="ChEBI" id="CHEBI:58017"/>
        <note>ligand shared between dimeric partners</note>
    </ligand>
</feature>
<evidence type="ECO:0000256" key="6">
    <source>
        <dbReference type="ARBA" id="ARBA00022676"/>
    </source>
</evidence>
<evidence type="ECO:0000256" key="9">
    <source>
        <dbReference type="HAMAP-Rule" id="MF_01208"/>
    </source>
</evidence>
<dbReference type="Gene3D" id="3.40.50.2020">
    <property type="match status" value="1"/>
</dbReference>
<dbReference type="GO" id="GO:0006207">
    <property type="term" value="P:'de novo' pyrimidine nucleobase biosynthetic process"/>
    <property type="evidence" value="ECO:0007669"/>
    <property type="project" value="TreeGrafter"/>
</dbReference>
<dbReference type="CDD" id="cd06223">
    <property type="entry name" value="PRTases_typeI"/>
    <property type="match status" value="1"/>
</dbReference>
<dbReference type="InterPro" id="IPR004467">
    <property type="entry name" value="Or_phspho_trans_dom"/>
</dbReference>
<accession>G4QNZ1</accession>
<dbReference type="GO" id="GO:0000287">
    <property type="term" value="F:magnesium ion binding"/>
    <property type="evidence" value="ECO:0007669"/>
    <property type="project" value="UniProtKB-UniRule"/>
</dbReference>
<feature type="binding site" evidence="9">
    <location>
        <position position="161"/>
    </location>
    <ligand>
        <name>orotate</name>
        <dbReference type="ChEBI" id="CHEBI:30839"/>
    </ligand>
</feature>
<evidence type="ECO:0000313" key="11">
    <source>
        <dbReference type="EMBL" id="AEP31699.1"/>
    </source>
</evidence>
<feature type="domain" description="Phosphoribosyltransferase" evidence="10">
    <location>
        <begin position="56"/>
        <end position="165"/>
    </location>
</feature>
<keyword evidence="8 9" id="KW-0665">Pyrimidine biosynthesis</keyword>
<dbReference type="PANTHER" id="PTHR46683">
    <property type="entry name" value="OROTATE PHOSPHORIBOSYLTRANSFERASE 1-RELATED"/>
    <property type="match status" value="1"/>
</dbReference>
<evidence type="ECO:0000256" key="1">
    <source>
        <dbReference type="ARBA" id="ARBA00003769"/>
    </source>
</evidence>
<comment type="subunit">
    <text evidence="4 9">Homodimer.</text>
</comment>
<dbReference type="eggNOG" id="COG0461">
    <property type="taxonomic scope" value="Bacteria"/>
</dbReference>
<comment type="function">
    <text evidence="1 9">Catalyzes the transfer of a ribosyl phosphate group from 5-phosphoribose 1-diphosphate to orotate, leading to the formation of orotidine monophosphate (OMP).</text>
</comment>
<evidence type="ECO:0000256" key="7">
    <source>
        <dbReference type="ARBA" id="ARBA00022679"/>
    </source>
</evidence>
<feature type="binding site" description="in other chain" evidence="9">
    <location>
        <begin position="77"/>
        <end position="78"/>
    </location>
    <ligand>
        <name>5-phospho-alpha-D-ribose 1-diphosphate</name>
        <dbReference type="ChEBI" id="CHEBI:58017"/>
        <note>ligand shared between dimeric partners</note>
    </ligand>
</feature>
<dbReference type="UniPathway" id="UPA00070">
    <property type="reaction ID" value="UER00119"/>
</dbReference>
<dbReference type="SUPFAM" id="SSF53271">
    <property type="entry name" value="PRTase-like"/>
    <property type="match status" value="1"/>
</dbReference>
<dbReference type="GO" id="GO:0046132">
    <property type="term" value="P:pyrimidine ribonucleoside biosynthetic process"/>
    <property type="evidence" value="ECO:0007669"/>
    <property type="project" value="TreeGrafter"/>
</dbReference>
<dbReference type="NCBIfam" id="TIGR00336">
    <property type="entry name" value="pyrE"/>
    <property type="match status" value="1"/>
</dbReference>
<reference evidence="11 12" key="1">
    <citation type="journal article" date="2011" name="J. Bacteriol.">
        <title>Complete genome sequence of seawater bacterium Glaciecola nitratireducens FR1064T.</title>
        <authorList>
            <person name="Bian F."/>
            <person name="Qin Q.L."/>
            <person name="Xie B.B."/>
            <person name="Shu Y.L."/>
            <person name="Zhang X.Y."/>
            <person name="Yu Y."/>
            <person name="Chen B."/>
            <person name="Chen X.L."/>
            <person name="Zhou B.C."/>
            <person name="Zhang Y.Z."/>
        </authorList>
    </citation>
    <scope>NUCLEOTIDE SEQUENCE [LARGE SCALE GENOMIC DNA]</scope>
    <source>
        <strain evidence="12">JCM 12485 / KCTC 12276 / FR1064</strain>
    </source>
</reference>
<evidence type="ECO:0000256" key="8">
    <source>
        <dbReference type="ARBA" id="ARBA00022975"/>
    </source>
</evidence>
<name>G4QNZ1_GLANF</name>
<dbReference type="RefSeq" id="WP_014110570.1">
    <property type="nucleotide sequence ID" value="NC_016041.1"/>
</dbReference>
<comment type="catalytic activity">
    <reaction evidence="9">
        <text>orotidine 5'-phosphate + diphosphate = orotate + 5-phospho-alpha-D-ribose 1-diphosphate</text>
        <dbReference type="Rhea" id="RHEA:10380"/>
        <dbReference type="ChEBI" id="CHEBI:30839"/>
        <dbReference type="ChEBI" id="CHEBI:33019"/>
        <dbReference type="ChEBI" id="CHEBI:57538"/>
        <dbReference type="ChEBI" id="CHEBI:58017"/>
        <dbReference type="EC" id="2.4.2.10"/>
    </reaction>
</comment>
<protein>
    <recommendedName>
        <fullName evidence="5 9">Orotate phosphoribosyltransferase</fullName>
        <shortName evidence="9">OPRT</shortName>
        <shortName evidence="9">OPRTase</shortName>
        <ecNumber evidence="5 9">2.4.2.10</ecNumber>
    </recommendedName>
</protein>
<feature type="binding site" evidence="9">
    <location>
        <position position="133"/>
    </location>
    <ligand>
        <name>orotate</name>
        <dbReference type="ChEBI" id="CHEBI:30839"/>
    </ligand>
</feature>
<keyword evidence="12" id="KW-1185">Reference proteome</keyword>
<evidence type="ECO:0000256" key="3">
    <source>
        <dbReference type="ARBA" id="ARBA00006340"/>
    </source>
</evidence>
<dbReference type="InterPro" id="IPR023031">
    <property type="entry name" value="OPRT"/>
</dbReference>
<gene>
    <name evidence="9 11" type="primary">pyrE</name>
    <name evidence="11" type="ordered locus">GNIT_3605</name>
</gene>
<evidence type="ECO:0000259" key="10">
    <source>
        <dbReference type="Pfam" id="PF00156"/>
    </source>
</evidence>